<evidence type="ECO:0000259" key="2">
    <source>
        <dbReference type="PROSITE" id="PS51382"/>
    </source>
</evidence>
<dbReference type="GeneID" id="28815872"/>
<dbReference type="OrthoDB" id="5588846at2759"/>
<dbReference type="EMBL" id="KQ947428">
    <property type="protein sequence ID" value="KUJ10596.1"/>
    <property type="molecule type" value="Genomic_DNA"/>
</dbReference>
<dbReference type="STRING" id="149040.A0A194WRF4"/>
<accession>A0A194WRF4</accession>
<evidence type="ECO:0000256" key="1">
    <source>
        <dbReference type="SAM" id="MobiDB-lite"/>
    </source>
</evidence>
<gene>
    <name evidence="3" type="ORF">LY89DRAFT_244509</name>
</gene>
<dbReference type="AlphaFoldDB" id="A0A194WRF4"/>
<evidence type="ECO:0000313" key="4">
    <source>
        <dbReference type="Proteomes" id="UP000070700"/>
    </source>
</evidence>
<protein>
    <recommendedName>
        <fullName evidence="2">SPX domain-containing protein</fullName>
    </recommendedName>
</protein>
<dbReference type="Pfam" id="PF03105">
    <property type="entry name" value="SPX"/>
    <property type="match status" value="1"/>
</dbReference>
<dbReference type="RefSeq" id="XP_018064951.1">
    <property type="nucleotide sequence ID" value="XM_018206146.1"/>
</dbReference>
<dbReference type="InterPro" id="IPR004331">
    <property type="entry name" value="SPX_dom"/>
</dbReference>
<proteinExistence type="predicted"/>
<dbReference type="Proteomes" id="UP000070700">
    <property type="component" value="Unassembled WGS sequence"/>
</dbReference>
<sequence>MKFAHELQETLEKEGFPPGWIATAIPYSKLKKLLKKVQLELESLGLDRQTLSQLAPPSDDPTDRRGSGVAIQYEIDGKIKLVPKLTLFIQVEGGSAVDAILSPETREYLEHLARSQPGSNNAGQYEHNPPMPGLDTQVIDRRCISSPYSSEV</sequence>
<name>A0A194WRF4_MOLSC</name>
<feature type="region of interest" description="Disordered" evidence="1">
    <location>
        <begin position="114"/>
        <end position="138"/>
    </location>
</feature>
<evidence type="ECO:0000313" key="3">
    <source>
        <dbReference type="EMBL" id="KUJ10596.1"/>
    </source>
</evidence>
<feature type="domain" description="SPX" evidence="2">
    <location>
        <begin position="1"/>
        <end position="152"/>
    </location>
</feature>
<feature type="region of interest" description="Disordered" evidence="1">
    <location>
        <begin position="48"/>
        <end position="68"/>
    </location>
</feature>
<organism evidence="3 4">
    <name type="scientific">Mollisia scopiformis</name>
    <name type="common">Conifer needle endophyte fungus</name>
    <name type="synonym">Phialocephala scopiformis</name>
    <dbReference type="NCBI Taxonomy" id="149040"/>
    <lineage>
        <taxon>Eukaryota</taxon>
        <taxon>Fungi</taxon>
        <taxon>Dikarya</taxon>
        <taxon>Ascomycota</taxon>
        <taxon>Pezizomycotina</taxon>
        <taxon>Leotiomycetes</taxon>
        <taxon>Helotiales</taxon>
        <taxon>Mollisiaceae</taxon>
        <taxon>Mollisia</taxon>
    </lineage>
</organism>
<reference evidence="3 4" key="1">
    <citation type="submission" date="2015-10" db="EMBL/GenBank/DDBJ databases">
        <title>Full genome of DAOMC 229536 Phialocephala scopiformis, a fungal endophyte of spruce producing the potent anti-insectan compound rugulosin.</title>
        <authorList>
            <consortium name="DOE Joint Genome Institute"/>
            <person name="Walker A.K."/>
            <person name="Frasz S.L."/>
            <person name="Seifert K.A."/>
            <person name="Miller J.D."/>
            <person name="Mondo S.J."/>
            <person name="Labutti K."/>
            <person name="Lipzen A."/>
            <person name="Dockter R."/>
            <person name="Kennedy M."/>
            <person name="Grigoriev I.V."/>
            <person name="Spatafora J.W."/>
        </authorList>
    </citation>
    <scope>NUCLEOTIDE SEQUENCE [LARGE SCALE GENOMIC DNA]</scope>
    <source>
        <strain evidence="3 4">CBS 120377</strain>
    </source>
</reference>
<dbReference type="PROSITE" id="PS51382">
    <property type="entry name" value="SPX"/>
    <property type="match status" value="1"/>
</dbReference>
<dbReference type="KEGG" id="psco:LY89DRAFT_244509"/>
<dbReference type="InParanoid" id="A0A194WRF4"/>
<keyword evidence="4" id="KW-1185">Reference proteome</keyword>